<dbReference type="KEGG" id="achi:CDG60_01635"/>
<evidence type="ECO:0008006" key="5">
    <source>
        <dbReference type="Google" id="ProtNLM"/>
    </source>
</evidence>
<dbReference type="AlphaFoldDB" id="A0A3B7LRL1"/>
<feature type="compositionally biased region" description="Low complexity" evidence="1">
    <location>
        <begin position="37"/>
        <end position="52"/>
    </location>
</feature>
<evidence type="ECO:0000313" key="4">
    <source>
        <dbReference type="Proteomes" id="UP000263753"/>
    </source>
</evidence>
<dbReference type="EMBL" id="CP032134">
    <property type="protein sequence ID" value="AXY55422.1"/>
    <property type="molecule type" value="Genomic_DNA"/>
</dbReference>
<sequence>MNTFTKSLILSISAALISVSASAAPQSHPSEQHHQVQHSTQSNQHNQHGQTQKKSVHPSHDWKAGQKVPAQYRGQGYKVDHSKYRKLSKPGHQQQWIKVNGDYVLTSTLTHTIIRIIAG</sequence>
<evidence type="ECO:0000256" key="2">
    <source>
        <dbReference type="SAM" id="SignalP"/>
    </source>
</evidence>
<feature type="chain" id="PRO_5017670787" description="RcnB family protein" evidence="2">
    <location>
        <begin position="24"/>
        <end position="119"/>
    </location>
</feature>
<protein>
    <recommendedName>
        <fullName evidence="5">RcnB family protein</fullName>
    </recommendedName>
</protein>
<dbReference type="RefSeq" id="WP_087514182.1">
    <property type="nucleotide sequence ID" value="NZ_CP032134.1"/>
</dbReference>
<organism evidence="3 4">
    <name type="scientific">Acinetobacter chinensis</name>
    <dbReference type="NCBI Taxonomy" id="2004650"/>
    <lineage>
        <taxon>Bacteria</taxon>
        <taxon>Pseudomonadati</taxon>
        <taxon>Pseudomonadota</taxon>
        <taxon>Gammaproteobacteria</taxon>
        <taxon>Moraxellales</taxon>
        <taxon>Moraxellaceae</taxon>
        <taxon>Acinetobacter</taxon>
    </lineage>
</organism>
<name>A0A3B7LRL1_9GAMM</name>
<reference evidence="4" key="1">
    <citation type="submission" date="2018-09" db="EMBL/GenBank/DDBJ databases">
        <title>The complete genome of Acinetobacter sp. strain WCHAc010005.</title>
        <authorList>
            <person name="Hu Y."/>
            <person name="Long H."/>
            <person name="Feng Y."/>
            <person name="Zong Z."/>
        </authorList>
    </citation>
    <scope>NUCLEOTIDE SEQUENCE [LARGE SCALE GENOMIC DNA]</scope>
    <source>
        <strain evidence="4">WCHAc010005</strain>
    </source>
</reference>
<accession>A0A3B7LRL1</accession>
<dbReference type="Gene3D" id="3.10.450.160">
    <property type="entry name" value="inner membrane protein cigr"/>
    <property type="match status" value="1"/>
</dbReference>
<feature type="signal peptide" evidence="2">
    <location>
        <begin position="1"/>
        <end position="23"/>
    </location>
</feature>
<feature type="region of interest" description="Disordered" evidence="1">
    <location>
        <begin position="20"/>
        <end position="79"/>
    </location>
</feature>
<dbReference type="InterPro" id="IPR024572">
    <property type="entry name" value="RcnB"/>
</dbReference>
<gene>
    <name evidence="3" type="ORF">CDG60_01635</name>
</gene>
<keyword evidence="2" id="KW-0732">Signal</keyword>
<dbReference type="Proteomes" id="UP000263753">
    <property type="component" value="Chromosome"/>
</dbReference>
<proteinExistence type="predicted"/>
<evidence type="ECO:0000313" key="3">
    <source>
        <dbReference type="EMBL" id="AXY55422.1"/>
    </source>
</evidence>
<evidence type="ECO:0000256" key="1">
    <source>
        <dbReference type="SAM" id="MobiDB-lite"/>
    </source>
</evidence>
<dbReference type="Pfam" id="PF11776">
    <property type="entry name" value="RcnB"/>
    <property type="match status" value="1"/>
</dbReference>